<accession>A0A7W9A4R0</accession>
<organism evidence="4 5">
    <name type="scientific">Brevundimonas halotolerans</name>
    <dbReference type="NCBI Taxonomy" id="69670"/>
    <lineage>
        <taxon>Bacteria</taxon>
        <taxon>Pseudomonadati</taxon>
        <taxon>Pseudomonadota</taxon>
        <taxon>Alphaproteobacteria</taxon>
        <taxon>Caulobacterales</taxon>
        <taxon>Caulobacteraceae</taxon>
        <taxon>Brevundimonas</taxon>
    </lineage>
</organism>
<dbReference type="RefSeq" id="WP_123288493.1">
    <property type="nucleotide sequence ID" value="NZ_JACIJB010000009.1"/>
</dbReference>
<dbReference type="InterPro" id="IPR011055">
    <property type="entry name" value="Dup_hybrid_motif"/>
</dbReference>
<keyword evidence="5" id="KW-1185">Reference proteome</keyword>
<dbReference type="EMBL" id="JACIJB010000009">
    <property type="protein sequence ID" value="MBB5661308.1"/>
    <property type="molecule type" value="Genomic_DNA"/>
</dbReference>
<feature type="chain" id="PRO_5030596501" evidence="2">
    <location>
        <begin position="21"/>
        <end position="356"/>
    </location>
</feature>
<dbReference type="SUPFAM" id="SSF51261">
    <property type="entry name" value="Duplicated hybrid motif"/>
    <property type="match status" value="1"/>
</dbReference>
<feature type="signal peptide" evidence="2">
    <location>
        <begin position="1"/>
        <end position="20"/>
    </location>
</feature>
<dbReference type="PANTHER" id="PTHR21666:SF270">
    <property type="entry name" value="MUREIN HYDROLASE ACTIVATOR ENVC"/>
    <property type="match status" value="1"/>
</dbReference>
<dbReference type="OrthoDB" id="9809144at2"/>
<proteinExistence type="predicted"/>
<keyword evidence="1" id="KW-0175">Coiled coil</keyword>
<dbReference type="CDD" id="cd12797">
    <property type="entry name" value="M23_peptidase"/>
    <property type="match status" value="1"/>
</dbReference>
<evidence type="ECO:0000313" key="4">
    <source>
        <dbReference type="EMBL" id="MBB5661308.1"/>
    </source>
</evidence>
<feature type="coiled-coil region" evidence="1">
    <location>
        <begin position="193"/>
        <end position="224"/>
    </location>
</feature>
<protein>
    <submittedName>
        <fullName evidence="4">Septal ring factor EnvC (AmiA/AmiB activator)</fullName>
    </submittedName>
</protein>
<evidence type="ECO:0000313" key="5">
    <source>
        <dbReference type="Proteomes" id="UP000548978"/>
    </source>
</evidence>
<dbReference type="InterPro" id="IPR016047">
    <property type="entry name" value="M23ase_b-sheet_dom"/>
</dbReference>
<evidence type="ECO:0000259" key="3">
    <source>
        <dbReference type="Pfam" id="PF01551"/>
    </source>
</evidence>
<dbReference type="Gene3D" id="2.70.70.10">
    <property type="entry name" value="Glucose Permease (Domain IIA)"/>
    <property type="match status" value="1"/>
</dbReference>
<keyword evidence="2" id="KW-0732">Signal</keyword>
<feature type="domain" description="M23ase beta-sheet core" evidence="3">
    <location>
        <begin position="264"/>
        <end position="332"/>
    </location>
</feature>
<sequence length="356" mass="38434">MRRTLLMVALMLGMVGPVSGQSTPRPDPEAVAQTQAQYRDAVIRARRLEADVAALDRRIADTEASLERQPAAGDETVLLQRRQLDAAGRLEARALEELALAKGPLTRVLGALQTLTRHPPPPLVVPTQEAVDTVRAAVLMRALVEPLTDQVERADRRRAAVVAERRAIALQSERLFVSESQTGDRQATLQSRLVSDRARRATLRAEAQRARREVEALEARLRAAGAPVPDVPVSQTPALRLPNGRDTLLAPVEGPPSARFGKGSTGWQWRAPGQAVVAPLEAEVIHAGPLDGWGQVVILDAGPGWRVVLSGLTALDIGTGDRVQTGQRLGAGHDSLPVVLELRREELAVDPSPWLD</sequence>
<dbReference type="Pfam" id="PF01551">
    <property type="entry name" value="Peptidase_M23"/>
    <property type="match status" value="1"/>
</dbReference>
<evidence type="ECO:0000256" key="2">
    <source>
        <dbReference type="SAM" id="SignalP"/>
    </source>
</evidence>
<dbReference type="PANTHER" id="PTHR21666">
    <property type="entry name" value="PEPTIDASE-RELATED"/>
    <property type="match status" value="1"/>
</dbReference>
<feature type="coiled-coil region" evidence="1">
    <location>
        <begin position="31"/>
        <end position="65"/>
    </location>
</feature>
<dbReference type="GO" id="GO:0004222">
    <property type="term" value="F:metalloendopeptidase activity"/>
    <property type="evidence" value="ECO:0007669"/>
    <property type="project" value="TreeGrafter"/>
</dbReference>
<evidence type="ECO:0000256" key="1">
    <source>
        <dbReference type="SAM" id="Coils"/>
    </source>
</evidence>
<dbReference type="InterPro" id="IPR050570">
    <property type="entry name" value="Cell_wall_metabolism_enzyme"/>
</dbReference>
<dbReference type="AlphaFoldDB" id="A0A7W9A4R0"/>
<gene>
    <name evidence="4" type="ORF">FHS65_002068</name>
</gene>
<comment type="caution">
    <text evidence="4">The sequence shown here is derived from an EMBL/GenBank/DDBJ whole genome shotgun (WGS) entry which is preliminary data.</text>
</comment>
<reference evidence="4 5" key="1">
    <citation type="submission" date="2020-08" db="EMBL/GenBank/DDBJ databases">
        <title>Genomic Encyclopedia of Type Strains, Phase IV (KMG-IV): sequencing the most valuable type-strain genomes for metagenomic binning, comparative biology and taxonomic classification.</title>
        <authorList>
            <person name="Goeker M."/>
        </authorList>
    </citation>
    <scope>NUCLEOTIDE SEQUENCE [LARGE SCALE GENOMIC DNA]</scope>
    <source>
        <strain evidence="4 5">DSM 24448</strain>
    </source>
</reference>
<name>A0A7W9A4R0_9CAUL</name>
<dbReference type="Proteomes" id="UP000548978">
    <property type="component" value="Unassembled WGS sequence"/>
</dbReference>